<comment type="similarity">
    <text evidence="8">Belongs to the anion channel-forming bestrophin (TC 1.A.46) family.</text>
</comment>
<keyword evidence="6" id="KW-0406">Ion transport</keyword>
<feature type="transmembrane region" description="Helical" evidence="9">
    <location>
        <begin position="12"/>
        <end position="36"/>
    </location>
</feature>
<evidence type="ECO:0000256" key="7">
    <source>
        <dbReference type="ARBA" id="ARBA00023136"/>
    </source>
</evidence>
<protein>
    <submittedName>
        <fullName evidence="10">Uncharacterized protein</fullName>
    </submittedName>
</protein>
<evidence type="ECO:0000256" key="9">
    <source>
        <dbReference type="SAM" id="Phobius"/>
    </source>
</evidence>
<feature type="transmembrane region" description="Helical" evidence="9">
    <location>
        <begin position="42"/>
        <end position="62"/>
    </location>
</feature>
<keyword evidence="3" id="KW-1003">Cell membrane</keyword>
<keyword evidence="5 9" id="KW-1133">Transmembrane helix</keyword>
<dbReference type="Pfam" id="PF25539">
    <property type="entry name" value="Bestrophin_2"/>
    <property type="match status" value="1"/>
</dbReference>
<accession>M2SEG3</accession>
<feature type="transmembrane region" description="Helical" evidence="9">
    <location>
        <begin position="270"/>
        <end position="287"/>
    </location>
</feature>
<reference evidence="10 11" key="1">
    <citation type="journal article" date="2013" name="Genome Announc.">
        <title>Draft Genome Sequence of Strain JLT2015T, Belonging to the Family Sphingomonadaceae of the Alphaproteobacteria.</title>
        <authorList>
            <person name="Tang K."/>
            <person name="Liu K."/>
            <person name="Li S."/>
            <person name="Jiao N."/>
        </authorList>
    </citation>
    <scope>NUCLEOTIDE SEQUENCE [LARGE SCALE GENOMIC DNA]</scope>
    <source>
        <strain evidence="10 11">JLT2015</strain>
    </source>
</reference>
<evidence type="ECO:0000256" key="2">
    <source>
        <dbReference type="ARBA" id="ARBA00022448"/>
    </source>
</evidence>
<dbReference type="Proteomes" id="UP000011717">
    <property type="component" value="Unassembled WGS sequence"/>
</dbReference>
<proteinExistence type="inferred from homology"/>
<gene>
    <name evidence="10" type="ORF">C725_0717</name>
</gene>
<comment type="caution">
    <text evidence="10">The sequence shown here is derived from an EMBL/GenBank/DDBJ whole genome shotgun (WGS) entry which is preliminary data.</text>
</comment>
<dbReference type="EMBL" id="AMRV01000002">
    <property type="protein sequence ID" value="EMD83745.1"/>
    <property type="molecule type" value="Genomic_DNA"/>
</dbReference>
<evidence type="ECO:0000256" key="3">
    <source>
        <dbReference type="ARBA" id="ARBA00022475"/>
    </source>
</evidence>
<evidence type="ECO:0000256" key="8">
    <source>
        <dbReference type="ARBA" id="ARBA00034708"/>
    </source>
</evidence>
<dbReference type="GO" id="GO:0005254">
    <property type="term" value="F:chloride channel activity"/>
    <property type="evidence" value="ECO:0007669"/>
    <property type="project" value="InterPro"/>
</dbReference>
<evidence type="ECO:0000256" key="5">
    <source>
        <dbReference type="ARBA" id="ARBA00022989"/>
    </source>
</evidence>
<name>M2SEG3_9SPHN</name>
<evidence type="ECO:0000256" key="6">
    <source>
        <dbReference type="ARBA" id="ARBA00023065"/>
    </source>
</evidence>
<dbReference type="RefSeq" id="WP_008600207.1">
    <property type="nucleotide sequence ID" value="NZ_AMRV01000002.1"/>
</dbReference>
<organism evidence="10 11">
    <name type="scientific">Pacificimonas flava</name>
    <dbReference type="NCBI Taxonomy" id="1234595"/>
    <lineage>
        <taxon>Bacteria</taxon>
        <taxon>Pseudomonadati</taxon>
        <taxon>Pseudomonadota</taxon>
        <taxon>Alphaproteobacteria</taxon>
        <taxon>Sphingomonadales</taxon>
        <taxon>Sphingosinicellaceae</taxon>
        <taxon>Pacificimonas</taxon>
    </lineage>
</organism>
<evidence type="ECO:0000256" key="4">
    <source>
        <dbReference type="ARBA" id="ARBA00022692"/>
    </source>
</evidence>
<dbReference type="PATRIC" id="fig|1234595.3.peg.715"/>
<dbReference type="GO" id="GO:0005886">
    <property type="term" value="C:plasma membrane"/>
    <property type="evidence" value="ECO:0007669"/>
    <property type="project" value="UniProtKB-SubCell"/>
</dbReference>
<keyword evidence="4 9" id="KW-0812">Transmembrane</keyword>
<dbReference type="InterPro" id="IPR044669">
    <property type="entry name" value="YneE/VCCN1/2-like"/>
</dbReference>
<evidence type="ECO:0000313" key="11">
    <source>
        <dbReference type="Proteomes" id="UP000011717"/>
    </source>
</evidence>
<dbReference type="AlphaFoldDB" id="M2SEG3"/>
<keyword evidence="7 9" id="KW-0472">Membrane</keyword>
<sequence length="288" mass="32885">MYVKRNLTPGFVLRYTWPSILWTTAYTSAVFIAFFAFDVKWIDIPFDLVSAVGIAVAFLIGFKNNQAYDRFWEGRKIWGQIVNYSRVWAAQSISLVKAPAGNDINVPDVQRTLVHRHLAWINALRIQLRQPNAFAVRENILVERLVAKHDPGESVLGTIAPFVSDEEREALRGRKNIATHLVKRQAQDLADLRRAGAIDGFDQLMMMETLEKAYDLQGMCERIKNTPFPRQFAFFSHMFTVLFCLLLPLGFVDVFEREIATGAASELSPWIQYAKIPLAVLTSWIFLT</sequence>
<comment type="subcellular location">
    <subcellularLocation>
        <location evidence="1">Cell membrane</location>
        <topology evidence="1">Multi-pass membrane protein</topology>
    </subcellularLocation>
</comment>
<evidence type="ECO:0000256" key="1">
    <source>
        <dbReference type="ARBA" id="ARBA00004651"/>
    </source>
</evidence>
<evidence type="ECO:0000313" key="10">
    <source>
        <dbReference type="EMBL" id="EMD83745.1"/>
    </source>
</evidence>
<keyword evidence="11" id="KW-1185">Reference proteome</keyword>
<feature type="transmembrane region" description="Helical" evidence="9">
    <location>
        <begin position="232"/>
        <end position="250"/>
    </location>
</feature>
<dbReference type="PANTHER" id="PTHR33281">
    <property type="entry name" value="UPF0187 PROTEIN YNEE"/>
    <property type="match status" value="1"/>
</dbReference>
<keyword evidence="2" id="KW-0813">Transport</keyword>
<dbReference type="PANTHER" id="PTHR33281:SF19">
    <property type="entry name" value="VOLTAGE-DEPENDENT ANION CHANNEL-FORMING PROTEIN YNEE"/>
    <property type="match status" value="1"/>
</dbReference>